<feature type="domain" description="Dienelactone hydrolase" evidence="1">
    <location>
        <begin position="23"/>
        <end position="238"/>
    </location>
</feature>
<evidence type="ECO:0000259" key="1">
    <source>
        <dbReference type="Pfam" id="PF01738"/>
    </source>
</evidence>
<accession>A0A2S3WD84</accession>
<dbReference type="AlphaFoldDB" id="A0A2S3WD84"/>
<dbReference type="EMBL" id="MIND01000018">
    <property type="protein sequence ID" value="POF88628.1"/>
    <property type="molecule type" value="Genomic_DNA"/>
</dbReference>
<evidence type="ECO:0000313" key="3">
    <source>
        <dbReference type="Proteomes" id="UP000237194"/>
    </source>
</evidence>
<dbReference type="PANTHER" id="PTHR22946:SF4">
    <property type="entry name" value="ESTERASE FRSA"/>
    <property type="match status" value="1"/>
</dbReference>
<keyword evidence="2" id="KW-0378">Hydrolase</keyword>
<name>A0A2S3WD84_PSEPU</name>
<dbReference type="Gene3D" id="3.40.50.1820">
    <property type="entry name" value="alpha/beta hydrolase"/>
    <property type="match status" value="1"/>
</dbReference>
<comment type="caution">
    <text evidence="2">The sequence shown here is derived from an EMBL/GenBank/DDBJ whole genome shotgun (WGS) entry which is preliminary data.</text>
</comment>
<dbReference type="Proteomes" id="UP000237194">
    <property type="component" value="Unassembled WGS sequence"/>
</dbReference>
<dbReference type="InterPro" id="IPR029058">
    <property type="entry name" value="AB_hydrolase_fold"/>
</dbReference>
<dbReference type="RefSeq" id="WP_103436757.1">
    <property type="nucleotide sequence ID" value="NZ_MIND01000018.1"/>
</dbReference>
<reference evidence="2 3" key="1">
    <citation type="submission" date="2016-08" db="EMBL/GenBank/DDBJ databases">
        <authorList>
            <person name="Seilhamer J.J."/>
        </authorList>
    </citation>
    <scope>NUCLEOTIDE SEQUENCE [LARGE SCALE GENOMIC DNA]</scope>
    <source>
        <strain evidence="2 3">KT-27</strain>
    </source>
</reference>
<gene>
    <name evidence="2" type="ORF">BGP80_11885</name>
</gene>
<reference evidence="2 3" key="2">
    <citation type="submission" date="2018-03" db="EMBL/GenBank/DDBJ databases">
        <title>Draft genome of Pseudomonas putida strain KT-27.</title>
        <authorList>
            <person name="Yoshizawa S."/>
            <person name="Khan N.H."/>
            <person name="Nishimura M."/>
            <person name="Chiura H.X."/>
            <person name="Ogura Y."/>
            <person name="Hayashi T."/>
            <person name="Kogure K."/>
        </authorList>
    </citation>
    <scope>NUCLEOTIDE SEQUENCE [LARGE SCALE GENOMIC DNA]</scope>
    <source>
        <strain evidence="2 3">KT-27</strain>
    </source>
</reference>
<proteinExistence type="predicted"/>
<dbReference type="InterPro" id="IPR050261">
    <property type="entry name" value="FrsA_esterase"/>
</dbReference>
<organism evidence="2 3">
    <name type="scientific">Pseudomonas putida</name>
    <name type="common">Arthrobacter siderocapsulatus</name>
    <dbReference type="NCBI Taxonomy" id="303"/>
    <lineage>
        <taxon>Bacteria</taxon>
        <taxon>Pseudomonadati</taxon>
        <taxon>Pseudomonadota</taxon>
        <taxon>Gammaproteobacteria</taxon>
        <taxon>Pseudomonadales</taxon>
        <taxon>Pseudomonadaceae</taxon>
        <taxon>Pseudomonas</taxon>
    </lineage>
</organism>
<dbReference type="PANTHER" id="PTHR22946">
    <property type="entry name" value="DIENELACTONE HYDROLASE DOMAIN-CONTAINING PROTEIN-RELATED"/>
    <property type="match status" value="1"/>
</dbReference>
<sequence>MSKAIVESLVYHHAGKAYESRLVYAPGAEAKPALLMAPNWMGIGEGAERIAREVAEKGYVVLIADLYGQSVRPTNADEAGAAMMPLKNDRAELRKRMHAALAQLLGQSKALLAPGKVAAFGFCFGGCCALELARSGADLKATVSFHGTLDTPDSADAGNIKGSVLVLHGASDPLVPREQLPAFEQEMNAAKVDWQLVSYGGAVHSFTDPAANVPGKMQFDWRTSHRAFKAMHNLLEEVFKPDPAQLAG</sequence>
<evidence type="ECO:0000313" key="2">
    <source>
        <dbReference type="EMBL" id="POF88628.1"/>
    </source>
</evidence>
<dbReference type="InterPro" id="IPR002925">
    <property type="entry name" value="Dienelactn_hydro"/>
</dbReference>
<protein>
    <submittedName>
        <fullName evidence="2">Dienelactone hydrolase</fullName>
    </submittedName>
</protein>
<dbReference type="GO" id="GO:0016787">
    <property type="term" value="F:hydrolase activity"/>
    <property type="evidence" value="ECO:0007669"/>
    <property type="project" value="UniProtKB-KW"/>
</dbReference>
<dbReference type="SUPFAM" id="SSF53474">
    <property type="entry name" value="alpha/beta-Hydrolases"/>
    <property type="match status" value="1"/>
</dbReference>
<dbReference type="Pfam" id="PF01738">
    <property type="entry name" value="DLH"/>
    <property type="match status" value="1"/>
</dbReference>